<feature type="compositionally biased region" description="Low complexity" evidence="1">
    <location>
        <begin position="76"/>
        <end position="87"/>
    </location>
</feature>
<dbReference type="Pfam" id="PF21796">
    <property type="entry name" value="Cac1_C"/>
    <property type="match status" value="1"/>
</dbReference>
<dbReference type="GO" id="GO:0043614">
    <property type="term" value="C:multi-eIF complex"/>
    <property type="evidence" value="ECO:0007669"/>
    <property type="project" value="TreeGrafter"/>
</dbReference>
<evidence type="ECO:0008006" key="6">
    <source>
        <dbReference type="Google" id="ProtNLM"/>
    </source>
</evidence>
<evidence type="ECO:0000259" key="2">
    <source>
        <dbReference type="Pfam" id="PF12253"/>
    </source>
</evidence>
<evidence type="ECO:0000313" key="4">
    <source>
        <dbReference type="EMBL" id="ODV82789.1"/>
    </source>
</evidence>
<dbReference type="OrthoDB" id="79480at2759"/>
<dbReference type="EMBL" id="KV453874">
    <property type="protein sequence ID" value="ODV82789.1"/>
    <property type="molecule type" value="Genomic_DNA"/>
</dbReference>
<dbReference type="GO" id="GO:0071540">
    <property type="term" value="C:eukaryotic translation initiation factor 3 complex, eIF3e"/>
    <property type="evidence" value="ECO:0007669"/>
    <property type="project" value="TreeGrafter"/>
</dbReference>
<feature type="domain" description="Chromatin assembly factor 1 subunit A dimerization" evidence="2">
    <location>
        <begin position="375"/>
        <end position="451"/>
    </location>
</feature>
<reference evidence="5" key="1">
    <citation type="submission" date="2016-04" db="EMBL/GenBank/DDBJ databases">
        <title>Comparative genomics of biotechnologically important yeasts.</title>
        <authorList>
            <consortium name="DOE Joint Genome Institute"/>
            <person name="Riley R."/>
            <person name="Haridas S."/>
            <person name="Wolfe K.H."/>
            <person name="Lopes M.R."/>
            <person name="Hittinger C.T."/>
            <person name="Goker M."/>
            <person name="Salamov A."/>
            <person name="Wisecaver J."/>
            <person name="Long T.M."/>
            <person name="Aerts A.L."/>
            <person name="Barry K."/>
            <person name="Choi C."/>
            <person name="Clum A."/>
            <person name="Coughlan A.Y."/>
            <person name="Deshpande S."/>
            <person name="Douglass A.P."/>
            <person name="Hanson S.J."/>
            <person name="Klenk H.-P."/>
            <person name="Labutti K."/>
            <person name="Lapidus A."/>
            <person name="Lindquist E."/>
            <person name="Lipzen A."/>
            <person name="Meier-Kolthoff J.P."/>
            <person name="Ohm R.A."/>
            <person name="Otillar R.P."/>
            <person name="Pangilinan J."/>
            <person name="Peng Y."/>
            <person name="Rokas A."/>
            <person name="Rosa C.A."/>
            <person name="Scheuner C."/>
            <person name="Sibirny A.A."/>
            <person name="Slot J.C."/>
            <person name="Stielow J.B."/>
            <person name="Sun H."/>
            <person name="Kurtzman C.P."/>
            <person name="Blackwell M."/>
            <person name="Grigoriev I.V."/>
            <person name="Jeffries T.W."/>
        </authorList>
    </citation>
    <scope>NUCLEOTIDE SEQUENCE [LARGE SCALE GENOMIC DNA]</scope>
    <source>
        <strain evidence="5">NRRL YB-2248</strain>
    </source>
</reference>
<dbReference type="Proteomes" id="UP000094801">
    <property type="component" value="Unassembled WGS sequence"/>
</dbReference>
<sequence>MASPDKTPKKRNLVETFDSSPLPGIKDENKRVHDNDPTMYSSQPQTKKTKTDKRLATPPEDTSIIVVDINTHNTHSSPQYVSSSQSDSENDSIQLAETSIILTTNDKQKKPKKIKEEKELEEQARLLKKEKIEAERIAKKEQKEKEKLERRMKREEEARIREQKRKQEEEERERKKKEIEEERERKKKEIEEERERKKKEIEEERERKKKELEEERERKRLQREEEKLKQAQEKEKQKEDEKARLKKQSITNFFKPKTPIKANASLRDSNSALGSNVSSPLKPTKSDYEMYFLPFYLKANTTLVSKIPGKEHSKVLDLHLKGETFEYPDLKSLLRGTRQVEKLNANVPTSFDVVQLMNLGMSVEAEKLVKDVPIKYLEFYENTKAPYYGTYSFNVGDCQKNIAVNPFLKVVSSKSNFNYNYDSDLEEDEEEEEGEDLDKDDDEDDDDEESDNAVDYGSDIEAFVDSDENSSPQDRRKIIGPLVPITSWIGKSTLGEADDFDKYFETLQYERLRHNITFPIDPLYNYWSETPATEEVEGMTIIETEKQNHLTSSTLPKGDASTSSETDAVVVKPITATAATGTNTDAVSGCSNPMTVKKVLITDIEDTTKLKYFIANNADFSINTLTEVFQKQIVTKYSKAVVKNSIKALATFDKRRNNWVMNEPASS</sequence>
<dbReference type="Pfam" id="PF12253">
    <property type="entry name" value="CAF1A_dimeriz"/>
    <property type="match status" value="1"/>
</dbReference>
<feature type="compositionally biased region" description="Polar residues" evidence="1">
    <location>
        <begin position="93"/>
        <end position="105"/>
    </location>
</feature>
<proteinExistence type="predicted"/>
<feature type="compositionally biased region" description="Acidic residues" evidence="1">
    <location>
        <begin position="423"/>
        <end position="452"/>
    </location>
</feature>
<keyword evidence="5" id="KW-1185">Reference proteome</keyword>
<dbReference type="AlphaFoldDB" id="A0A1E4STG4"/>
<dbReference type="GO" id="GO:0003743">
    <property type="term" value="F:translation initiation factor activity"/>
    <property type="evidence" value="ECO:0007669"/>
    <property type="project" value="TreeGrafter"/>
</dbReference>
<dbReference type="PANTHER" id="PTHR14005:SF0">
    <property type="entry name" value="EUKARYOTIC TRANSLATION INITIATION FACTOR 3 SUBUNIT A"/>
    <property type="match status" value="1"/>
</dbReference>
<name>A0A1E4STG4_9ASCO</name>
<feature type="region of interest" description="Disordered" evidence="1">
    <location>
        <begin position="420"/>
        <end position="477"/>
    </location>
</feature>
<evidence type="ECO:0000313" key="5">
    <source>
        <dbReference type="Proteomes" id="UP000094801"/>
    </source>
</evidence>
<dbReference type="GO" id="GO:0003729">
    <property type="term" value="F:mRNA binding"/>
    <property type="evidence" value="ECO:0007669"/>
    <property type="project" value="TreeGrafter"/>
</dbReference>
<feature type="compositionally biased region" description="Basic and acidic residues" evidence="1">
    <location>
        <begin position="114"/>
        <end position="243"/>
    </location>
</feature>
<dbReference type="InterPro" id="IPR027512">
    <property type="entry name" value="EIF3A"/>
</dbReference>
<evidence type="ECO:0000259" key="3">
    <source>
        <dbReference type="Pfam" id="PF21796"/>
    </source>
</evidence>
<dbReference type="PANTHER" id="PTHR14005">
    <property type="entry name" value="EUKARYOTIC TRANSLATION INITIATION FACTOR 3, THETA SUBUNIT"/>
    <property type="match status" value="1"/>
</dbReference>
<protein>
    <recommendedName>
        <fullName evidence="6">Chromatin assembly factor 1 subunit A</fullName>
    </recommendedName>
</protein>
<dbReference type="GO" id="GO:0002188">
    <property type="term" value="P:translation reinitiation"/>
    <property type="evidence" value="ECO:0007669"/>
    <property type="project" value="TreeGrafter"/>
</dbReference>
<dbReference type="InterPro" id="IPR022043">
    <property type="entry name" value="CAF1A_DD"/>
</dbReference>
<feature type="region of interest" description="Disordered" evidence="1">
    <location>
        <begin position="1"/>
        <end position="256"/>
    </location>
</feature>
<dbReference type="InterPro" id="IPR048800">
    <property type="entry name" value="Cac1-like_C"/>
</dbReference>
<gene>
    <name evidence="4" type="ORF">CANARDRAFT_30581</name>
</gene>
<feature type="compositionally biased region" description="Basic and acidic residues" evidence="1">
    <location>
        <begin position="25"/>
        <end position="36"/>
    </location>
</feature>
<dbReference type="GO" id="GO:0071541">
    <property type="term" value="C:eukaryotic translation initiation factor 3 complex, eIF3m"/>
    <property type="evidence" value="ECO:0007669"/>
    <property type="project" value="TreeGrafter"/>
</dbReference>
<dbReference type="STRING" id="983967.A0A1E4STG4"/>
<organism evidence="4 5">
    <name type="scientific">[Candida] arabinofermentans NRRL YB-2248</name>
    <dbReference type="NCBI Taxonomy" id="983967"/>
    <lineage>
        <taxon>Eukaryota</taxon>
        <taxon>Fungi</taxon>
        <taxon>Dikarya</taxon>
        <taxon>Ascomycota</taxon>
        <taxon>Saccharomycotina</taxon>
        <taxon>Pichiomycetes</taxon>
        <taxon>Pichiales</taxon>
        <taxon>Pichiaceae</taxon>
        <taxon>Ogataea</taxon>
        <taxon>Ogataea/Candida clade</taxon>
    </lineage>
</organism>
<feature type="domain" description="Chromatin assembly factor 1 subunit Cac1-like C-terminal" evidence="3">
    <location>
        <begin position="610"/>
        <end position="660"/>
    </location>
</feature>
<dbReference type="GO" id="GO:0001732">
    <property type="term" value="P:formation of cytoplasmic translation initiation complex"/>
    <property type="evidence" value="ECO:0007669"/>
    <property type="project" value="TreeGrafter"/>
</dbReference>
<accession>A0A1E4STG4</accession>
<evidence type="ECO:0000256" key="1">
    <source>
        <dbReference type="SAM" id="MobiDB-lite"/>
    </source>
</evidence>